<organism evidence="1 2">
    <name type="scientific">Desulfocicer vacuolatum DSM 3385</name>
    <dbReference type="NCBI Taxonomy" id="1121400"/>
    <lineage>
        <taxon>Bacteria</taxon>
        <taxon>Pseudomonadati</taxon>
        <taxon>Thermodesulfobacteriota</taxon>
        <taxon>Desulfobacteria</taxon>
        <taxon>Desulfobacterales</taxon>
        <taxon>Desulfobacteraceae</taxon>
        <taxon>Desulfocicer</taxon>
    </lineage>
</organism>
<evidence type="ECO:0000313" key="2">
    <source>
        <dbReference type="Proteomes" id="UP000192418"/>
    </source>
</evidence>
<protein>
    <submittedName>
        <fullName evidence="1">Uncharacterized protein</fullName>
    </submittedName>
</protein>
<name>A0A1W2DX87_9BACT</name>
<dbReference type="Proteomes" id="UP000192418">
    <property type="component" value="Unassembled WGS sequence"/>
</dbReference>
<accession>A0A1W2DX87</accession>
<dbReference type="EMBL" id="FWXY01000021">
    <property type="protein sequence ID" value="SMD02059.1"/>
    <property type="molecule type" value="Genomic_DNA"/>
</dbReference>
<dbReference type="AlphaFoldDB" id="A0A1W2DX87"/>
<gene>
    <name evidence="1" type="ORF">SAMN02746065_12166</name>
</gene>
<reference evidence="1 2" key="1">
    <citation type="submission" date="2017-04" db="EMBL/GenBank/DDBJ databases">
        <authorList>
            <person name="Afonso C.L."/>
            <person name="Miller P.J."/>
            <person name="Scott M.A."/>
            <person name="Spackman E."/>
            <person name="Goraichik I."/>
            <person name="Dimitrov K.M."/>
            <person name="Suarez D.L."/>
            <person name="Swayne D.E."/>
        </authorList>
    </citation>
    <scope>NUCLEOTIDE SEQUENCE [LARGE SCALE GENOMIC DNA]</scope>
    <source>
        <strain evidence="1 2">DSM 3385</strain>
    </source>
</reference>
<sequence length="69" mass="8142">MRKSKLICLVSTCLFFFSKNDMNGQYHHNFLVPMHITTGLDYKLGHYIRMLKLTSHFVTKSALYFQSTH</sequence>
<proteinExistence type="predicted"/>
<evidence type="ECO:0000313" key="1">
    <source>
        <dbReference type="EMBL" id="SMD02059.1"/>
    </source>
</evidence>
<keyword evidence="2" id="KW-1185">Reference proteome</keyword>
<dbReference type="STRING" id="1121400.SAMN02746065_12166"/>